<name>A0ABR4NEX1_9FUNG</name>
<evidence type="ECO:0000256" key="5">
    <source>
        <dbReference type="PROSITE-ProRule" id="PRU00042"/>
    </source>
</evidence>
<feature type="compositionally biased region" description="Low complexity" evidence="6">
    <location>
        <begin position="360"/>
        <end position="376"/>
    </location>
</feature>
<evidence type="ECO:0000313" key="9">
    <source>
        <dbReference type="Proteomes" id="UP001527925"/>
    </source>
</evidence>
<feature type="domain" description="C2H2-type" evidence="7">
    <location>
        <begin position="136"/>
        <end position="161"/>
    </location>
</feature>
<evidence type="ECO:0000256" key="4">
    <source>
        <dbReference type="ARBA" id="ARBA00022833"/>
    </source>
</evidence>
<protein>
    <submittedName>
        <fullName evidence="8">Transcriptional regulator of ribosomal biogenesis protein</fullName>
    </submittedName>
</protein>
<keyword evidence="9" id="KW-1185">Reference proteome</keyword>
<comment type="caution">
    <text evidence="8">The sequence shown here is derived from an EMBL/GenBank/DDBJ whole genome shotgun (WGS) entry which is preliminary data.</text>
</comment>
<organism evidence="8 9">
    <name type="scientific">Polyrhizophydium stewartii</name>
    <dbReference type="NCBI Taxonomy" id="2732419"/>
    <lineage>
        <taxon>Eukaryota</taxon>
        <taxon>Fungi</taxon>
        <taxon>Fungi incertae sedis</taxon>
        <taxon>Chytridiomycota</taxon>
        <taxon>Chytridiomycota incertae sedis</taxon>
        <taxon>Chytridiomycetes</taxon>
        <taxon>Rhizophydiales</taxon>
        <taxon>Rhizophydiales incertae sedis</taxon>
        <taxon>Polyrhizophydium</taxon>
    </lineage>
</organism>
<evidence type="ECO:0000256" key="1">
    <source>
        <dbReference type="ARBA" id="ARBA00022723"/>
    </source>
</evidence>
<dbReference type="PROSITE" id="PS00028">
    <property type="entry name" value="ZINC_FINGER_C2H2_1"/>
    <property type="match status" value="1"/>
</dbReference>
<feature type="compositionally biased region" description="Pro residues" evidence="6">
    <location>
        <begin position="384"/>
        <end position="393"/>
    </location>
</feature>
<dbReference type="Gene3D" id="3.30.160.60">
    <property type="entry name" value="Classic Zinc Finger"/>
    <property type="match status" value="2"/>
</dbReference>
<dbReference type="SUPFAM" id="SSF57667">
    <property type="entry name" value="beta-beta-alpha zinc fingers"/>
    <property type="match status" value="1"/>
</dbReference>
<keyword evidence="3 5" id="KW-0863">Zinc-finger</keyword>
<feature type="region of interest" description="Disordered" evidence="6">
    <location>
        <begin position="1"/>
        <end position="83"/>
    </location>
</feature>
<keyword evidence="2" id="KW-0677">Repeat</keyword>
<feature type="compositionally biased region" description="Low complexity" evidence="6">
    <location>
        <begin position="55"/>
        <end position="69"/>
    </location>
</feature>
<feature type="compositionally biased region" description="Low complexity" evidence="6">
    <location>
        <begin position="336"/>
        <end position="350"/>
    </location>
</feature>
<feature type="compositionally biased region" description="Low complexity" evidence="6">
    <location>
        <begin position="21"/>
        <end position="34"/>
    </location>
</feature>
<evidence type="ECO:0000313" key="8">
    <source>
        <dbReference type="EMBL" id="KAL2918080.1"/>
    </source>
</evidence>
<dbReference type="InterPro" id="IPR013087">
    <property type="entry name" value="Znf_C2H2_type"/>
</dbReference>
<dbReference type="PANTHER" id="PTHR23057:SF0">
    <property type="entry name" value="JUXTAPOSED WITH ANOTHER ZINC FINGER PROTEIN 1"/>
    <property type="match status" value="1"/>
</dbReference>
<feature type="region of interest" description="Disordered" evidence="6">
    <location>
        <begin position="96"/>
        <end position="118"/>
    </location>
</feature>
<evidence type="ECO:0000256" key="2">
    <source>
        <dbReference type="ARBA" id="ARBA00022737"/>
    </source>
</evidence>
<dbReference type="Pfam" id="PF00096">
    <property type="entry name" value="zf-C2H2"/>
    <property type="match status" value="1"/>
</dbReference>
<dbReference type="Proteomes" id="UP001527925">
    <property type="component" value="Unassembled WGS sequence"/>
</dbReference>
<evidence type="ECO:0000256" key="6">
    <source>
        <dbReference type="SAM" id="MobiDB-lite"/>
    </source>
</evidence>
<evidence type="ECO:0000259" key="7">
    <source>
        <dbReference type="PROSITE" id="PS50157"/>
    </source>
</evidence>
<gene>
    <name evidence="8" type="primary">SFP1_2</name>
    <name evidence="8" type="ORF">HK105_202494</name>
</gene>
<reference evidence="8 9" key="1">
    <citation type="submission" date="2023-09" db="EMBL/GenBank/DDBJ databases">
        <title>Pangenome analysis of Batrachochytrium dendrobatidis and related Chytrids.</title>
        <authorList>
            <person name="Yacoub M.N."/>
            <person name="Stajich J.E."/>
            <person name="James T.Y."/>
        </authorList>
    </citation>
    <scope>NUCLEOTIDE SEQUENCE [LARGE SCALE GENOMIC DNA]</scope>
    <source>
        <strain evidence="8 9">JEL0888</strain>
    </source>
</reference>
<dbReference type="InterPro" id="IPR036236">
    <property type="entry name" value="Znf_C2H2_sf"/>
</dbReference>
<dbReference type="PROSITE" id="PS50157">
    <property type="entry name" value="ZINC_FINGER_C2H2_2"/>
    <property type="match status" value="2"/>
</dbReference>
<evidence type="ECO:0000256" key="3">
    <source>
        <dbReference type="ARBA" id="ARBA00022771"/>
    </source>
</evidence>
<dbReference type="PANTHER" id="PTHR23057">
    <property type="entry name" value="JUXTAPOSED WITH ANOTHER ZINC FINGER PROTEIN 1"/>
    <property type="match status" value="1"/>
</dbReference>
<proteinExistence type="predicted"/>
<accession>A0ABR4NEX1</accession>
<dbReference type="EMBL" id="JADGIZ020000008">
    <property type="protein sequence ID" value="KAL2918080.1"/>
    <property type="molecule type" value="Genomic_DNA"/>
</dbReference>
<feature type="domain" description="C2H2-type" evidence="7">
    <location>
        <begin position="209"/>
        <end position="241"/>
    </location>
</feature>
<feature type="region of interest" description="Disordered" evidence="6">
    <location>
        <begin position="335"/>
        <end position="415"/>
    </location>
</feature>
<dbReference type="InterPro" id="IPR051580">
    <property type="entry name" value="ZnF-Chromatin_assoc"/>
</dbReference>
<dbReference type="SMART" id="SM00355">
    <property type="entry name" value="ZnF_C2H2"/>
    <property type="match status" value="2"/>
</dbReference>
<sequence length="415" mass="43663">MTPHPPSSAYSHLSAYGRGHASMSLPSSLPSSPSRTPPAPAHLQTASYPLPPPSTASIATSTTSQPTSSGLEPGLLAKSTPGSAALAPATTALAQPSLAPASAHPARQPAPASVAGSSTSGVSLAALQTPDPNRPFTCPYVDCYKSYKNSNGLKYHLIHVHREYPASSGIASGSSLGGSSAGESGSTTAVLNTSPHPSAIYIHPSERYYHCPVQTPVCGKTYRSAGGLKYHMRTFHRNLSDGERRQYVAYARSRAEWRMPTEAEAAGTVPLVQPPRLAAHTDAPQLMLPLQLHTLSISTSSVLSSGAATPAAVVSMEMPHSPLTMRAAWPDLGMHSAPSSASATTFTAHSQDQHQHQQHFDQAMPHLHLHPVSPLPDGLHTPLVAPPADPSQPVPMQWQFPAPPDHPGPRHYGER</sequence>
<keyword evidence="4" id="KW-0862">Zinc</keyword>
<keyword evidence="1" id="KW-0479">Metal-binding</keyword>